<dbReference type="Proteomes" id="UP000335636">
    <property type="component" value="Unassembled WGS sequence"/>
</dbReference>
<feature type="region of interest" description="Disordered" evidence="1">
    <location>
        <begin position="94"/>
        <end position="140"/>
    </location>
</feature>
<reference evidence="2" key="1">
    <citation type="submission" date="2019-04" db="EMBL/GenBank/DDBJ databases">
        <authorList>
            <person name="Alioto T."/>
            <person name="Alioto T."/>
        </authorList>
    </citation>
    <scope>NUCLEOTIDE SEQUENCE [LARGE SCALE GENOMIC DNA]</scope>
</reference>
<evidence type="ECO:0000313" key="3">
    <source>
        <dbReference type="Proteomes" id="UP000335636"/>
    </source>
</evidence>
<protein>
    <submittedName>
        <fullName evidence="2">Uncharacterized protein</fullName>
    </submittedName>
</protein>
<keyword evidence="3" id="KW-1185">Reference proteome</keyword>
<accession>A0A5E4CES6</accession>
<evidence type="ECO:0000256" key="1">
    <source>
        <dbReference type="SAM" id="MobiDB-lite"/>
    </source>
</evidence>
<dbReference type="AlphaFoldDB" id="A0A5E4CES6"/>
<evidence type="ECO:0000313" key="2">
    <source>
        <dbReference type="EMBL" id="VTJ79790.1"/>
    </source>
</evidence>
<proteinExistence type="predicted"/>
<feature type="region of interest" description="Disordered" evidence="1">
    <location>
        <begin position="24"/>
        <end position="75"/>
    </location>
</feature>
<gene>
    <name evidence="2" type="ORF">MONAX_5E030286</name>
</gene>
<sequence length="199" mass="21408">MSSHAPGLLRHELPRAGEEEVISPAPELSLPPGCRHHAGRLHSPGEQQATGTGGTALGSLNMGSPDSQRPDLKQTQATLAGWCSGSICRGGSGVVGPGGVPTIKEEEEPENINRAKGDRQGSSTADSTNSHREAAMCPASPDPRQNHDLLWLLRGLWLQLWGLWLQLLQARVLLCASLFLLQLWLLWGLQGGLWLLWGL</sequence>
<organism evidence="2 3">
    <name type="scientific">Marmota monax</name>
    <name type="common">Woodchuck</name>
    <dbReference type="NCBI Taxonomy" id="9995"/>
    <lineage>
        <taxon>Eukaryota</taxon>
        <taxon>Metazoa</taxon>
        <taxon>Chordata</taxon>
        <taxon>Craniata</taxon>
        <taxon>Vertebrata</taxon>
        <taxon>Euteleostomi</taxon>
        <taxon>Mammalia</taxon>
        <taxon>Eutheria</taxon>
        <taxon>Euarchontoglires</taxon>
        <taxon>Glires</taxon>
        <taxon>Rodentia</taxon>
        <taxon>Sciuromorpha</taxon>
        <taxon>Sciuridae</taxon>
        <taxon>Xerinae</taxon>
        <taxon>Marmotini</taxon>
        <taxon>Marmota</taxon>
    </lineage>
</organism>
<comment type="caution">
    <text evidence="2">The sequence shown here is derived from an EMBL/GenBank/DDBJ whole genome shotgun (WGS) entry which is preliminary data.</text>
</comment>
<dbReference type="EMBL" id="CABDUW010001224">
    <property type="protein sequence ID" value="VTJ79790.1"/>
    <property type="molecule type" value="Genomic_DNA"/>
</dbReference>
<feature type="compositionally biased region" description="Polar residues" evidence="1">
    <location>
        <begin position="61"/>
        <end position="75"/>
    </location>
</feature>
<name>A0A5E4CES6_MARMO</name>